<accession>A0AA38G4L9</accession>
<protein>
    <submittedName>
        <fullName evidence="2">Uncharacterized protein</fullName>
    </submittedName>
</protein>
<evidence type="ECO:0000313" key="3">
    <source>
        <dbReference type="Proteomes" id="UP000824469"/>
    </source>
</evidence>
<evidence type="ECO:0000313" key="2">
    <source>
        <dbReference type="EMBL" id="KAH9315912.1"/>
    </source>
</evidence>
<evidence type="ECO:0000256" key="1">
    <source>
        <dbReference type="SAM" id="MobiDB-lite"/>
    </source>
</evidence>
<dbReference type="EMBL" id="JAHRHJ020000005">
    <property type="protein sequence ID" value="KAH9315912.1"/>
    <property type="molecule type" value="Genomic_DNA"/>
</dbReference>
<reference evidence="2 3" key="1">
    <citation type="journal article" date="2021" name="Nat. Plants">
        <title>The Taxus genome provides insights into paclitaxel biosynthesis.</title>
        <authorList>
            <person name="Xiong X."/>
            <person name="Gou J."/>
            <person name="Liao Q."/>
            <person name="Li Y."/>
            <person name="Zhou Q."/>
            <person name="Bi G."/>
            <person name="Li C."/>
            <person name="Du R."/>
            <person name="Wang X."/>
            <person name="Sun T."/>
            <person name="Guo L."/>
            <person name="Liang H."/>
            <person name="Lu P."/>
            <person name="Wu Y."/>
            <person name="Zhang Z."/>
            <person name="Ro D.K."/>
            <person name="Shang Y."/>
            <person name="Huang S."/>
            <person name="Yan J."/>
        </authorList>
    </citation>
    <scope>NUCLEOTIDE SEQUENCE [LARGE SCALE GENOMIC DNA]</scope>
    <source>
        <strain evidence="2">Ta-2019</strain>
    </source>
</reference>
<organism evidence="2 3">
    <name type="scientific">Taxus chinensis</name>
    <name type="common">Chinese yew</name>
    <name type="synonym">Taxus wallichiana var. chinensis</name>
    <dbReference type="NCBI Taxonomy" id="29808"/>
    <lineage>
        <taxon>Eukaryota</taxon>
        <taxon>Viridiplantae</taxon>
        <taxon>Streptophyta</taxon>
        <taxon>Embryophyta</taxon>
        <taxon>Tracheophyta</taxon>
        <taxon>Spermatophyta</taxon>
        <taxon>Pinopsida</taxon>
        <taxon>Pinidae</taxon>
        <taxon>Conifers II</taxon>
        <taxon>Cupressales</taxon>
        <taxon>Taxaceae</taxon>
        <taxon>Taxus</taxon>
    </lineage>
</organism>
<name>A0AA38G4L9_TAXCH</name>
<comment type="caution">
    <text evidence="2">The sequence shown here is derived from an EMBL/GenBank/DDBJ whole genome shotgun (WGS) entry which is preliminary data.</text>
</comment>
<keyword evidence="3" id="KW-1185">Reference proteome</keyword>
<feature type="region of interest" description="Disordered" evidence="1">
    <location>
        <begin position="152"/>
        <end position="171"/>
    </location>
</feature>
<gene>
    <name evidence="2" type="ORF">KI387_024539</name>
</gene>
<feature type="non-terminal residue" evidence="2">
    <location>
        <position position="1"/>
    </location>
</feature>
<sequence length="246" mass="27356">MDFLTTQGMCSSRLENVFPAPDLRIRDPNYSNDLTFQRDGTDLSLISRFGESIQSGQAMYPATSYGGGSCKPANITLQESPSYLPNVYRSNGLADRHSGIEDRPTAVNTSQIGYMHSTTMNLHRACNQPWQKSPNQIGLQSSLFSEQHLQHANHAQNNPGEHLPSHVTKKHQTYHPTDLYSQSTYLSYSHFPVSSNHGCSLPSQRVSQAFHGQNPDLISTNDRINEVSGIHNFVPLGTMVPHLVHL</sequence>
<proteinExistence type="predicted"/>
<dbReference type="Proteomes" id="UP000824469">
    <property type="component" value="Unassembled WGS sequence"/>
</dbReference>
<dbReference type="AlphaFoldDB" id="A0AA38G4L9"/>